<sequence length="268" mass="29802">MVMRWLVFFVVVSSTARALTAVVAPKETLRSLFVGVRDPVLADPVTKSPFLERTLRMVGGDPETTFVSPTAVYGTKQNAYLDLVDPKQQPPSFEDLGVSLRRFLARSPSVRVQTDTFRSPLTAFLYERGWRQNFERNGFPGPDKEFAEAKEFFGDVGVLVDLSCGTGLMTRRFLKQLPETRIIAADYSEAMLLETRRRIDSRLPDLVRVDAAQLPFQTSSVDAIHAGAAMHCWPRLEDALAEIHRALTPEGGKFFATTFLTGALGTSL</sequence>
<gene>
    <name evidence="3" type="ORF">CTAYLR_007296</name>
</gene>
<name>A0AAD7XP65_9STRA</name>
<feature type="chain" id="PRO_5042226983" description="Methyltransferase domain-containing protein" evidence="1">
    <location>
        <begin position="19"/>
        <end position="268"/>
    </location>
</feature>
<accession>A0AAD7XP65</accession>
<dbReference type="Proteomes" id="UP001230188">
    <property type="component" value="Unassembled WGS sequence"/>
</dbReference>
<keyword evidence="1" id="KW-0732">Signal</keyword>
<dbReference type="SUPFAM" id="SSF53335">
    <property type="entry name" value="S-adenosyl-L-methionine-dependent methyltransferases"/>
    <property type="match status" value="1"/>
</dbReference>
<dbReference type="CDD" id="cd02440">
    <property type="entry name" value="AdoMet_MTases"/>
    <property type="match status" value="1"/>
</dbReference>
<dbReference type="InterPro" id="IPR029063">
    <property type="entry name" value="SAM-dependent_MTases_sf"/>
</dbReference>
<proteinExistence type="predicted"/>
<evidence type="ECO:0000313" key="4">
    <source>
        <dbReference type="Proteomes" id="UP001230188"/>
    </source>
</evidence>
<reference evidence="3" key="1">
    <citation type="submission" date="2023-01" db="EMBL/GenBank/DDBJ databases">
        <title>Metagenome sequencing of chrysophaentin producing Chrysophaeum taylorii.</title>
        <authorList>
            <person name="Davison J."/>
            <person name="Bewley C."/>
        </authorList>
    </citation>
    <scope>NUCLEOTIDE SEQUENCE</scope>
    <source>
        <strain evidence="3">NIES-1699</strain>
    </source>
</reference>
<dbReference type="Pfam" id="PF13649">
    <property type="entry name" value="Methyltransf_25"/>
    <property type="match status" value="1"/>
</dbReference>
<dbReference type="PANTHER" id="PTHR43591:SF99">
    <property type="entry name" value="OS06G0646000 PROTEIN"/>
    <property type="match status" value="1"/>
</dbReference>
<evidence type="ECO:0000259" key="2">
    <source>
        <dbReference type="Pfam" id="PF13649"/>
    </source>
</evidence>
<dbReference type="EMBL" id="JAQMWT010000200">
    <property type="protein sequence ID" value="KAJ8607692.1"/>
    <property type="molecule type" value="Genomic_DNA"/>
</dbReference>
<feature type="domain" description="Methyltransferase" evidence="2">
    <location>
        <begin position="160"/>
        <end position="251"/>
    </location>
</feature>
<protein>
    <recommendedName>
        <fullName evidence="2">Methyltransferase domain-containing protein</fullName>
    </recommendedName>
</protein>
<dbReference type="InterPro" id="IPR041698">
    <property type="entry name" value="Methyltransf_25"/>
</dbReference>
<comment type="caution">
    <text evidence="3">The sequence shown here is derived from an EMBL/GenBank/DDBJ whole genome shotgun (WGS) entry which is preliminary data.</text>
</comment>
<keyword evidence="4" id="KW-1185">Reference proteome</keyword>
<dbReference type="AlphaFoldDB" id="A0AAD7XP65"/>
<dbReference type="PANTHER" id="PTHR43591">
    <property type="entry name" value="METHYLTRANSFERASE"/>
    <property type="match status" value="1"/>
</dbReference>
<dbReference type="Gene3D" id="3.40.50.150">
    <property type="entry name" value="Vaccinia Virus protein VP39"/>
    <property type="match status" value="1"/>
</dbReference>
<organism evidence="3 4">
    <name type="scientific">Chrysophaeum taylorii</name>
    <dbReference type="NCBI Taxonomy" id="2483200"/>
    <lineage>
        <taxon>Eukaryota</taxon>
        <taxon>Sar</taxon>
        <taxon>Stramenopiles</taxon>
        <taxon>Ochrophyta</taxon>
        <taxon>Pelagophyceae</taxon>
        <taxon>Pelagomonadales</taxon>
        <taxon>Pelagomonadaceae</taxon>
        <taxon>Chrysophaeum</taxon>
    </lineage>
</organism>
<evidence type="ECO:0000256" key="1">
    <source>
        <dbReference type="SAM" id="SignalP"/>
    </source>
</evidence>
<evidence type="ECO:0000313" key="3">
    <source>
        <dbReference type="EMBL" id="KAJ8607692.1"/>
    </source>
</evidence>
<dbReference type="GO" id="GO:0008168">
    <property type="term" value="F:methyltransferase activity"/>
    <property type="evidence" value="ECO:0007669"/>
    <property type="project" value="TreeGrafter"/>
</dbReference>
<feature type="signal peptide" evidence="1">
    <location>
        <begin position="1"/>
        <end position="18"/>
    </location>
</feature>